<dbReference type="Pfam" id="PF02602">
    <property type="entry name" value="HEM4"/>
    <property type="match status" value="1"/>
</dbReference>
<keyword evidence="3" id="KW-1185">Reference proteome</keyword>
<dbReference type="GO" id="GO:0006780">
    <property type="term" value="P:uroporphyrinogen III biosynthetic process"/>
    <property type="evidence" value="ECO:0007669"/>
    <property type="project" value="InterPro"/>
</dbReference>
<dbReference type="EC" id="2.1.1.107" evidence="2"/>
<comment type="caution">
    <text evidence="2">The sequence shown here is derived from an EMBL/GenBank/DDBJ whole genome shotgun (WGS) entry which is preliminary data.</text>
</comment>
<sequence length="139" mass="15223">MLAGDMAEKNILLPRAEKAMETLPEMLEDAGATVTVAPVYRNVPPQGRKDELREELVDGNIELVTFTSSSTVTNFLTMIDAENEQDLHQLLDGVKIAAIGPVTAETVRKNGLTVDIQPDNYTIPDMVAAIMDHYRPNAT</sequence>
<dbReference type="AlphaFoldDB" id="A0A444J0G1"/>
<dbReference type="GO" id="GO:0004851">
    <property type="term" value="F:uroporphyrin-III C-methyltransferase activity"/>
    <property type="evidence" value="ECO:0007669"/>
    <property type="project" value="UniProtKB-EC"/>
</dbReference>
<name>A0A444J0G1_9BACT</name>
<dbReference type="Gene3D" id="3.40.50.10090">
    <property type="match status" value="1"/>
</dbReference>
<dbReference type="FunFam" id="3.40.50.10090:FF:000001">
    <property type="entry name" value="Bifunctional uroporphyrinogen-III C-methyltransferase/uroporphyrinogen-III synthase"/>
    <property type="match status" value="1"/>
</dbReference>
<evidence type="ECO:0000313" key="3">
    <source>
        <dbReference type="Proteomes" id="UP000288086"/>
    </source>
</evidence>
<dbReference type="Proteomes" id="UP000288086">
    <property type="component" value="Unassembled WGS sequence"/>
</dbReference>
<evidence type="ECO:0000313" key="2">
    <source>
        <dbReference type="EMBL" id="RWX46430.1"/>
    </source>
</evidence>
<dbReference type="SUPFAM" id="SSF69618">
    <property type="entry name" value="HemD-like"/>
    <property type="match status" value="1"/>
</dbReference>
<gene>
    <name evidence="2" type="ORF">VT98_12794</name>
</gene>
<dbReference type="GO" id="GO:0032259">
    <property type="term" value="P:methylation"/>
    <property type="evidence" value="ECO:0007669"/>
    <property type="project" value="UniProtKB-KW"/>
</dbReference>
<dbReference type="EC" id="4.2.1.75" evidence="2"/>
<proteinExistence type="predicted"/>
<keyword evidence="2" id="KW-0456">Lyase</keyword>
<dbReference type="PANTHER" id="PTHR40082:SF1">
    <property type="entry name" value="BLR5956 PROTEIN"/>
    <property type="match status" value="1"/>
</dbReference>
<dbReference type="InterPro" id="IPR036108">
    <property type="entry name" value="4pyrrol_syn_uPrphyn_synt_sf"/>
</dbReference>
<protein>
    <submittedName>
        <fullName evidence="2">Uroporphyrinogen-III synthase HemD</fullName>
        <ecNumber evidence="2">2.1.1.107</ecNumber>
        <ecNumber evidence="2">4.2.1.75</ecNumber>
    </submittedName>
</protein>
<dbReference type="CDD" id="cd06578">
    <property type="entry name" value="HemD"/>
    <property type="match status" value="1"/>
</dbReference>
<evidence type="ECO:0000259" key="1">
    <source>
        <dbReference type="Pfam" id="PF02602"/>
    </source>
</evidence>
<accession>A0A444J0G1</accession>
<dbReference type="EMBL" id="MTKP01000279">
    <property type="protein sequence ID" value="RWX46430.1"/>
    <property type="molecule type" value="Genomic_DNA"/>
</dbReference>
<dbReference type="InterPro" id="IPR039793">
    <property type="entry name" value="UROS/Hem4"/>
</dbReference>
<dbReference type="InterPro" id="IPR003754">
    <property type="entry name" value="4pyrrol_synth_uPrphyn_synth"/>
</dbReference>
<dbReference type="GO" id="GO:0004852">
    <property type="term" value="F:uroporphyrinogen-III synthase activity"/>
    <property type="evidence" value="ECO:0007669"/>
    <property type="project" value="UniProtKB-EC"/>
</dbReference>
<keyword evidence="2" id="KW-0808">Transferase</keyword>
<reference evidence="2 3" key="1">
    <citation type="submission" date="2017-01" db="EMBL/GenBank/DDBJ databases">
        <title>The cable genome- insights into the physiology and evolution of filamentous bacteria capable of sulfide oxidation via long distance electron transfer.</title>
        <authorList>
            <person name="Schreiber L."/>
            <person name="Bjerg J.T."/>
            <person name="Boggild A."/>
            <person name="Van De Vossenberg J."/>
            <person name="Meysman F."/>
            <person name="Nielsen L.P."/>
            <person name="Schramm A."/>
            <person name="Kjeldsen K.U."/>
        </authorList>
    </citation>
    <scope>NUCLEOTIDE SEQUENCE [LARGE SCALE GENOMIC DNA]</scope>
    <source>
        <strain evidence="2">A1</strain>
    </source>
</reference>
<feature type="domain" description="Tetrapyrrole biosynthesis uroporphyrinogen III synthase" evidence="1">
    <location>
        <begin position="2"/>
        <end position="128"/>
    </location>
</feature>
<keyword evidence="2" id="KW-0489">Methyltransferase</keyword>
<dbReference type="PANTHER" id="PTHR40082">
    <property type="entry name" value="BLR5956 PROTEIN"/>
    <property type="match status" value="1"/>
</dbReference>
<organism evidence="2 3">
    <name type="scientific">Candidatus Electrothrix communis</name>
    <dbReference type="NCBI Taxonomy" id="1859133"/>
    <lineage>
        <taxon>Bacteria</taxon>
        <taxon>Pseudomonadati</taxon>
        <taxon>Thermodesulfobacteriota</taxon>
        <taxon>Desulfobulbia</taxon>
        <taxon>Desulfobulbales</taxon>
        <taxon>Desulfobulbaceae</taxon>
        <taxon>Candidatus Electrothrix</taxon>
    </lineage>
</organism>